<dbReference type="RefSeq" id="WP_074886563.1">
    <property type="nucleotide sequence ID" value="NZ_FOHW01000006.1"/>
</dbReference>
<gene>
    <name evidence="1" type="ORF">SAMN05216197_106129</name>
</gene>
<evidence type="ECO:0000313" key="2">
    <source>
        <dbReference type="Proteomes" id="UP000182332"/>
    </source>
</evidence>
<dbReference type="PANTHER" id="PTHR11102:SF160">
    <property type="entry name" value="ERAD-ASSOCIATED E3 UBIQUITIN-PROTEIN LIGASE COMPONENT HRD3"/>
    <property type="match status" value="1"/>
</dbReference>
<name>A0A1I0BSU7_9PSED</name>
<accession>A0A1I0BSU7</accession>
<dbReference type="Pfam" id="PF08238">
    <property type="entry name" value="Sel1"/>
    <property type="match status" value="6"/>
</dbReference>
<dbReference type="InterPro" id="IPR050767">
    <property type="entry name" value="Sel1_AlgK"/>
</dbReference>
<dbReference type="InterPro" id="IPR011990">
    <property type="entry name" value="TPR-like_helical_dom_sf"/>
</dbReference>
<dbReference type="SUPFAM" id="SSF81901">
    <property type="entry name" value="HCP-like"/>
    <property type="match status" value="1"/>
</dbReference>
<organism evidence="1 2">
    <name type="scientific">Pseudomonas graminis</name>
    <dbReference type="NCBI Taxonomy" id="158627"/>
    <lineage>
        <taxon>Bacteria</taxon>
        <taxon>Pseudomonadati</taxon>
        <taxon>Pseudomonadota</taxon>
        <taxon>Gammaproteobacteria</taxon>
        <taxon>Pseudomonadales</taxon>
        <taxon>Pseudomonadaceae</taxon>
        <taxon>Pseudomonas</taxon>
    </lineage>
</organism>
<sequence length="264" mass="29002">MTWNLRREEVLDGDQLRAMLEDSPASAARAILIAAQANIVDAQALLGQILLDGSGIECDPALALVWFQIAARRGHAMAQNMAGRCHEHGWGCEPDAAKAAEHYRLAAEDGLDWGFYNYGNLLATGRGVNKDQARALACYRKAAELGHAKSMNLVGRYLEEGLCCDQDLAGAYDWYQRSAEGGDFRGQFSYAAVLAEQGRIQEAVKWLQTALSIGNLKFLRVSRQVLLHAVHPEIHRLALDYHAKAAHLGDETDAATYRDLLNAL</sequence>
<protein>
    <recommendedName>
        <fullName evidence="3">Secretory immunoglobulin A-binding protein EsiB</fullName>
    </recommendedName>
</protein>
<dbReference type="Proteomes" id="UP000182332">
    <property type="component" value="Unassembled WGS sequence"/>
</dbReference>
<dbReference type="InterPro" id="IPR006597">
    <property type="entry name" value="Sel1-like"/>
</dbReference>
<dbReference type="EMBL" id="FOHW01000006">
    <property type="protein sequence ID" value="SET09834.1"/>
    <property type="molecule type" value="Genomic_DNA"/>
</dbReference>
<dbReference type="OrthoDB" id="6810016at2"/>
<evidence type="ECO:0000313" key="1">
    <source>
        <dbReference type="EMBL" id="SET09834.1"/>
    </source>
</evidence>
<proteinExistence type="predicted"/>
<evidence type="ECO:0008006" key="3">
    <source>
        <dbReference type="Google" id="ProtNLM"/>
    </source>
</evidence>
<dbReference type="SMART" id="SM00671">
    <property type="entry name" value="SEL1"/>
    <property type="match status" value="4"/>
</dbReference>
<dbReference type="PANTHER" id="PTHR11102">
    <property type="entry name" value="SEL-1-LIKE PROTEIN"/>
    <property type="match status" value="1"/>
</dbReference>
<dbReference type="Gene3D" id="1.25.40.10">
    <property type="entry name" value="Tetratricopeptide repeat domain"/>
    <property type="match status" value="1"/>
</dbReference>
<dbReference type="AlphaFoldDB" id="A0A1I0BSU7"/>
<reference evidence="1 2" key="1">
    <citation type="submission" date="2016-10" db="EMBL/GenBank/DDBJ databases">
        <authorList>
            <person name="de Groot N.N."/>
        </authorList>
    </citation>
    <scope>NUCLEOTIDE SEQUENCE [LARGE SCALE GENOMIC DNA]</scope>
    <source>
        <strain evidence="1 2">DSM 11363</strain>
    </source>
</reference>